<evidence type="ECO:0000256" key="3">
    <source>
        <dbReference type="ARBA" id="ARBA00022723"/>
    </source>
</evidence>
<protein>
    <submittedName>
        <fullName evidence="7">Metallophosphoesterase</fullName>
    </submittedName>
</protein>
<evidence type="ECO:0000256" key="1">
    <source>
        <dbReference type="ARBA" id="ARBA00022475"/>
    </source>
</evidence>
<keyword evidence="8" id="KW-1185">Reference proteome</keyword>
<dbReference type="OrthoDB" id="9802481at2"/>
<dbReference type="KEGG" id="swp:swp_1255"/>
<dbReference type="GO" id="GO:0016020">
    <property type="term" value="C:membrane"/>
    <property type="evidence" value="ECO:0007669"/>
    <property type="project" value="GOC"/>
</dbReference>
<dbReference type="eggNOG" id="COG2908">
    <property type="taxonomic scope" value="Bacteria"/>
</dbReference>
<evidence type="ECO:0000256" key="5">
    <source>
        <dbReference type="ARBA" id="ARBA00023211"/>
    </source>
</evidence>
<reference evidence="7 8" key="1">
    <citation type="journal article" date="2008" name="PLoS ONE">
        <title>Environmental adaptation: genomic analysis of the piezotolerant and psychrotolerant deep-sea iron reducing bacterium Shewanella piezotolerans WP3.</title>
        <authorList>
            <person name="Wang F."/>
            <person name="Wang J."/>
            <person name="Jian H."/>
            <person name="Zhang B."/>
            <person name="Li S."/>
            <person name="Wang F."/>
            <person name="Zeng X."/>
            <person name="Gao L."/>
            <person name="Bartlett D.H."/>
            <person name="Yu J."/>
            <person name="Hu S."/>
            <person name="Xiao X."/>
        </authorList>
    </citation>
    <scope>NUCLEOTIDE SEQUENCE [LARGE SCALE GENOMIC DNA]</scope>
    <source>
        <strain evidence="8">WP3 / JCM 13877</strain>
    </source>
</reference>
<keyword evidence="4" id="KW-0472">Membrane</keyword>
<dbReference type="InterPro" id="IPR043461">
    <property type="entry name" value="LpxH-like"/>
</dbReference>
<dbReference type="PANTHER" id="PTHR34990:SF2">
    <property type="entry name" value="BLL8164 PROTEIN"/>
    <property type="match status" value="1"/>
</dbReference>
<keyword evidence="2" id="KW-0997">Cell inner membrane</keyword>
<dbReference type="HOGENOM" id="CLU_061126_0_0_6"/>
<dbReference type="PANTHER" id="PTHR34990">
    <property type="entry name" value="UDP-2,3-DIACYLGLUCOSAMINE HYDROLASE-RELATED"/>
    <property type="match status" value="1"/>
</dbReference>
<keyword evidence="3" id="KW-0479">Metal-binding</keyword>
<feature type="domain" description="Calcineurin-like phosphoesterase" evidence="6">
    <location>
        <begin position="47"/>
        <end position="243"/>
    </location>
</feature>
<dbReference type="GO" id="GO:0046872">
    <property type="term" value="F:metal ion binding"/>
    <property type="evidence" value="ECO:0007669"/>
    <property type="project" value="UniProtKB-KW"/>
</dbReference>
<keyword evidence="1" id="KW-1003">Cell membrane</keyword>
<dbReference type="STRING" id="225849.swp_1255"/>
<dbReference type="GO" id="GO:0009245">
    <property type="term" value="P:lipid A biosynthetic process"/>
    <property type="evidence" value="ECO:0007669"/>
    <property type="project" value="TreeGrafter"/>
</dbReference>
<dbReference type="Gene3D" id="3.60.21.10">
    <property type="match status" value="1"/>
</dbReference>
<dbReference type="AlphaFoldDB" id="B8CKL0"/>
<dbReference type="Proteomes" id="UP000000753">
    <property type="component" value="Chromosome"/>
</dbReference>
<dbReference type="RefSeq" id="WP_020911427.1">
    <property type="nucleotide sequence ID" value="NC_011566.1"/>
</dbReference>
<sequence length="307" mass="34925">MKEKQQGLANGQQQLLSNALSSNIDSISPINSTEKNSAERHYNAIWLSDVHLGSKDCKAEYLLQLLNSLHTEKLFLVGDIIDIWALKRKFLWPQSHNLVLQKLLKLAREGTSIVYIPGNHDEALKPYEGFHLWDLSISREHIHITASNRKVLMVHGDQFDSEVCIGRAYAKLGDHLYDLLLFLNRQLHRVRNHLGYPYWSLASYVKLRVSKAQQAIKNYRGAVIRYAKSKGADVVVCGHIHQPELSLTNNIIYANDGDWVENCTFVAESQSGDIQLLKWQESTASAQLISAFQFSQQYDSPKTKRVA</sequence>
<dbReference type="CDD" id="cd07398">
    <property type="entry name" value="MPP_YbbF-LpxH"/>
    <property type="match status" value="1"/>
</dbReference>
<name>B8CKL0_SHEPW</name>
<dbReference type="EMBL" id="CP000472">
    <property type="protein sequence ID" value="ACJ28049.1"/>
    <property type="molecule type" value="Genomic_DNA"/>
</dbReference>
<proteinExistence type="predicted"/>
<dbReference type="SUPFAM" id="SSF56300">
    <property type="entry name" value="Metallo-dependent phosphatases"/>
    <property type="match status" value="1"/>
</dbReference>
<evidence type="ECO:0000313" key="8">
    <source>
        <dbReference type="Proteomes" id="UP000000753"/>
    </source>
</evidence>
<dbReference type="GO" id="GO:0008758">
    <property type="term" value="F:UDP-2,3-diacylglucosamine hydrolase activity"/>
    <property type="evidence" value="ECO:0007669"/>
    <property type="project" value="TreeGrafter"/>
</dbReference>
<organism evidence="7 8">
    <name type="scientific">Shewanella piezotolerans (strain WP3 / JCM 13877)</name>
    <dbReference type="NCBI Taxonomy" id="225849"/>
    <lineage>
        <taxon>Bacteria</taxon>
        <taxon>Pseudomonadati</taxon>
        <taxon>Pseudomonadota</taxon>
        <taxon>Gammaproteobacteria</taxon>
        <taxon>Alteromonadales</taxon>
        <taxon>Shewanellaceae</taxon>
        <taxon>Shewanella</taxon>
    </lineage>
</organism>
<keyword evidence="5" id="KW-0464">Manganese</keyword>
<gene>
    <name evidence="7" type="ordered locus">swp_1255</name>
</gene>
<dbReference type="Pfam" id="PF00149">
    <property type="entry name" value="Metallophos"/>
    <property type="match status" value="1"/>
</dbReference>
<evidence type="ECO:0000256" key="2">
    <source>
        <dbReference type="ARBA" id="ARBA00022519"/>
    </source>
</evidence>
<dbReference type="InterPro" id="IPR029052">
    <property type="entry name" value="Metallo-depent_PP-like"/>
</dbReference>
<accession>B8CKL0</accession>
<dbReference type="InterPro" id="IPR004843">
    <property type="entry name" value="Calcineurin-like_PHP"/>
</dbReference>
<evidence type="ECO:0000256" key="4">
    <source>
        <dbReference type="ARBA" id="ARBA00023136"/>
    </source>
</evidence>
<evidence type="ECO:0000313" key="7">
    <source>
        <dbReference type="EMBL" id="ACJ28049.1"/>
    </source>
</evidence>
<evidence type="ECO:0000259" key="6">
    <source>
        <dbReference type="Pfam" id="PF00149"/>
    </source>
</evidence>